<evidence type="ECO:0000313" key="2">
    <source>
        <dbReference type="EMBL" id="MBV2129021.1"/>
    </source>
</evidence>
<gene>
    <name evidence="2" type="ORF">KQY15_07950</name>
</gene>
<dbReference type="RefSeq" id="WP_217668653.1">
    <property type="nucleotide sequence ID" value="NZ_JAHRID010000003.1"/>
</dbReference>
<feature type="transmembrane region" description="Helical" evidence="1">
    <location>
        <begin position="6"/>
        <end position="25"/>
    </location>
</feature>
<keyword evidence="3" id="KW-1185">Reference proteome</keyword>
<organism evidence="2 3">
    <name type="scientific">Arsukibacterium indicum</name>
    <dbReference type="NCBI Taxonomy" id="2848612"/>
    <lineage>
        <taxon>Bacteria</taxon>
        <taxon>Pseudomonadati</taxon>
        <taxon>Pseudomonadota</taxon>
        <taxon>Gammaproteobacteria</taxon>
        <taxon>Chromatiales</taxon>
        <taxon>Chromatiaceae</taxon>
        <taxon>Arsukibacterium</taxon>
    </lineage>
</organism>
<reference evidence="2 3" key="1">
    <citation type="submission" date="2021-06" db="EMBL/GenBank/DDBJ databases">
        <title>Rheinheimera indica sp. nov., isolated from deep-sea sediment.</title>
        <authorList>
            <person name="Wang Z."/>
            <person name="Zhang X.-Y."/>
        </authorList>
    </citation>
    <scope>NUCLEOTIDE SEQUENCE [LARGE SCALE GENOMIC DNA]</scope>
    <source>
        <strain evidence="2 3">SM2107</strain>
    </source>
</reference>
<dbReference type="EMBL" id="JAHRID010000003">
    <property type="protein sequence ID" value="MBV2129021.1"/>
    <property type="molecule type" value="Genomic_DNA"/>
</dbReference>
<proteinExistence type="predicted"/>
<dbReference type="Proteomes" id="UP000704611">
    <property type="component" value="Unassembled WGS sequence"/>
</dbReference>
<comment type="caution">
    <text evidence="2">The sequence shown here is derived from an EMBL/GenBank/DDBJ whole genome shotgun (WGS) entry which is preliminary data.</text>
</comment>
<keyword evidence="1" id="KW-1133">Transmembrane helix</keyword>
<evidence type="ECO:0000256" key="1">
    <source>
        <dbReference type="SAM" id="Phobius"/>
    </source>
</evidence>
<name>A0ABS6MJM1_9GAMM</name>
<keyword evidence="1" id="KW-0812">Transmembrane</keyword>
<evidence type="ECO:0000313" key="3">
    <source>
        <dbReference type="Proteomes" id="UP000704611"/>
    </source>
</evidence>
<keyword evidence="1" id="KW-0472">Membrane</keyword>
<sequence>MDIWVAILIAFGGNAALLAMLGFAGKSLINQWLNKSLVEHQIKLSRFSDKQADAIAGTYAFARKFNSRLKEYLEIPDVTGGGSRNARELEVIKSHKEFLDYYEQNQIYLSKKSVQLIDQINSESKNAFNKYLYQVKNAENIPETAKEWLDIEGCVKNELEQLFTELEKEFREIVGNKS</sequence>
<protein>
    <submittedName>
        <fullName evidence="2">Uncharacterized protein</fullName>
    </submittedName>
</protein>
<accession>A0ABS6MJM1</accession>